<evidence type="ECO:0000313" key="2">
    <source>
        <dbReference type="EMBL" id="KEQ68102.1"/>
    </source>
</evidence>
<dbReference type="PANTHER" id="PTHR37536:SF1">
    <property type="entry name" value="ASPERGILLOPEPSIN, PUTAITVE (AFU_ORTHOLOGUE AFUA_7G01200)"/>
    <property type="match status" value="1"/>
</dbReference>
<proteinExistence type="predicted"/>
<dbReference type="InterPro" id="IPR013320">
    <property type="entry name" value="ConA-like_dom_sf"/>
</dbReference>
<sequence length="185" mass="20871">HFQGGVRFGEDLREISADITVPTCSVGQPYSPYSTYESDGWVGMGGYSKVGGLIQTGVSCFAQKGTSTSYKIWTEYFPALQDFYNDTDIQAGDVISARVVAHNKTSGTTYLHNKRTGKRYSTTYINQTSELTFRDVEWITESRLYLNILGPQGHLDAKYTPWQFRDARYVSKGWCLCNYMLLVSC</sequence>
<dbReference type="SUPFAM" id="SSF49899">
    <property type="entry name" value="Concanavalin A-like lectins/glucanases"/>
    <property type="match status" value="1"/>
</dbReference>
<dbReference type="GO" id="GO:0030246">
    <property type="term" value="F:carbohydrate binding"/>
    <property type="evidence" value="ECO:0007669"/>
    <property type="project" value="UniProtKB-KW"/>
</dbReference>
<feature type="active site" description="Proton acceptor" evidence="1">
    <location>
        <position position="141"/>
    </location>
</feature>
<dbReference type="InterPro" id="IPR038656">
    <property type="entry name" value="Peptidase_G1_sf"/>
</dbReference>
<name>A0A074WDY7_9PEZI</name>
<dbReference type="InterPro" id="IPR000250">
    <property type="entry name" value="Peptidase_G1"/>
</dbReference>
<gene>
    <name evidence="2" type="ORF">M436DRAFT_59122</name>
</gene>
<dbReference type="GO" id="GO:0006508">
    <property type="term" value="P:proteolysis"/>
    <property type="evidence" value="ECO:0007669"/>
    <property type="project" value="InterPro"/>
</dbReference>
<protein>
    <submittedName>
        <fullName evidence="2">Concanavalin A-like lectin/glucanase</fullName>
    </submittedName>
</protein>
<dbReference type="Proteomes" id="UP000027730">
    <property type="component" value="Unassembled WGS sequence"/>
</dbReference>
<keyword evidence="2" id="KW-0430">Lectin</keyword>
<dbReference type="OrthoDB" id="2862635at2759"/>
<dbReference type="PRINTS" id="PR00977">
    <property type="entry name" value="SCYTLDPTASE"/>
</dbReference>
<dbReference type="HOGENOM" id="CLU_066466_2_0_1"/>
<accession>A0A074WDY7</accession>
<keyword evidence="3" id="KW-1185">Reference proteome</keyword>
<evidence type="ECO:0000256" key="1">
    <source>
        <dbReference type="PIRSR" id="PIRSR600250-50"/>
    </source>
</evidence>
<dbReference type="AlphaFoldDB" id="A0A074WDY7"/>
<evidence type="ECO:0000313" key="3">
    <source>
        <dbReference type="Proteomes" id="UP000027730"/>
    </source>
</evidence>
<dbReference type="CDD" id="cd13426">
    <property type="entry name" value="Peptidase_G1"/>
    <property type="match status" value="1"/>
</dbReference>
<dbReference type="Pfam" id="PF01828">
    <property type="entry name" value="Peptidase_A4"/>
    <property type="match status" value="1"/>
</dbReference>
<dbReference type="STRING" id="1043004.A0A074WDY7"/>
<dbReference type="RefSeq" id="XP_013422287.1">
    <property type="nucleotide sequence ID" value="XM_013566833.1"/>
</dbReference>
<dbReference type="EMBL" id="KL584739">
    <property type="protein sequence ID" value="KEQ68102.1"/>
    <property type="molecule type" value="Genomic_DNA"/>
</dbReference>
<dbReference type="PANTHER" id="PTHR37536">
    <property type="entry name" value="PUTATIVE (AFU_ORTHOLOGUE AFUA_3G02970)-RELATED"/>
    <property type="match status" value="1"/>
</dbReference>
<feature type="non-terminal residue" evidence="2">
    <location>
        <position position="1"/>
    </location>
</feature>
<dbReference type="Gene3D" id="2.60.120.700">
    <property type="entry name" value="Peptidase G1"/>
    <property type="match status" value="1"/>
</dbReference>
<organism evidence="2 3">
    <name type="scientific">Aureobasidium namibiae CBS 147.97</name>
    <dbReference type="NCBI Taxonomy" id="1043004"/>
    <lineage>
        <taxon>Eukaryota</taxon>
        <taxon>Fungi</taxon>
        <taxon>Dikarya</taxon>
        <taxon>Ascomycota</taxon>
        <taxon>Pezizomycotina</taxon>
        <taxon>Dothideomycetes</taxon>
        <taxon>Dothideomycetidae</taxon>
        <taxon>Dothideales</taxon>
        <taxon>Saccotheciaceae</taxon>
        <taxon>Aureobasidium</taxon>
    </lineage>
</organism>
<dbReference type="GeneID" id="25412762"/>
<dbReference type="GO" id="GO:0070007">
    <property type="term" value="F:glutamic-type endopeptidase activity"/>
    <property type="evidence" value="ECO:0007669"/>
    <property type="project" value="InterPro"/>
</dbReference>
<reference evidence="2 3" key="1">
    <citation type="journal article" date="2014" name="BMC Genomics">
        <title>Genome sequencing of four Aureobasidium pullulans varieties: biotechnological potential, stress tolerance, and description of new species.</title>
        <authorList>
            <person name="Gostin Ar C."/>
            <person name="Ohm R.A."/>
            <person name="Kogej T."/>
            <person name="Sonjak S."/>
            <person name="Turk M."/>
            <person name="Zajc J."/>
            <person name="Zalar P."/>
            <person name="Grube M."/>
            <person name="Sun H."/>
            <person name="Han J."/>
            <person name="Sharma A."/>
            <person name="Chiniquy J."/>
            <person name="Ngan C.Y."/>
            <person name="Lipzen A."/>
            <person name="Barry K."/>
            <person name="Grigoriev I.V."/>
            <person name="Gunde-Cimerman N."/>
        </authorList>
    </citation>
    <scope>NUCLEOTIDE SEQUENCE [LARGE SCALE GENOMIC DNA]</scope>
    <source>
        <strain evidence="2 3">CBS 147.97</strain>
    </source>
</reference>